<protein>
    <submittedName>
        <fullName evidence="1">Uncharacterized protein</fullName>
    </submittedName>
</protein>
<keyword evidence="2" id="KW-1185">Reference proteome</keyword>
<accession>A0A344TDG6</accession>
<dbReference type="AlphaFoldDB" id="A0A344TDG6"/>
<gene>
    <name evidence="1" type="ORF">DR864_02550</name>
</gene>
<evidence type="ECO:0000313" key="2">
    <source>
        <dbReference type="Proteomes" id="UP000251993"/>
    </source>
</evidence>
<dbReference type="Proteomes" id="UP000251993">
    <property type="component" value="Chromosome"/>
</dbReference>
<organism evidence="1 2">
    <name type="scientific">Runella rosea</name>
    <dbReference type="NCBI Taxonomy" id="2259595"/>
    <lineage>
        <taxon>Bacteria</taxon>
        <taxon>Pseudomonadati</taxon>
        <taxon>Bacteroidota</taxon>
        <taxon>Cytophagia</taxon>
        <taxon>Cytophagales</taxon>
        <taxon>Spirosomataceae</taxon>
        <taxon>Runella</taxon>
    </lineage>
</organism>
<evidence type="ECO:0000313" key="1">
    <source>
        <dbReference type="EMBL" id="AXE16687.1"/>
    </source>
</evidence>
<reference evidence="1 2" key="1">
    <citation type="submission" date="2018-07" db="EMBL/GenBank/DDBJ databases">
        <title>Genome sequencing of Runella.</title>
        <authorList>
            <person name="Baek M.-G."/>
            <person name="Yi H."/>
        </authorList>
    </citation>
    <scope>NUCLEOTIDE SEQUENCE [LARGE SCALE GENOMIC DNA]</scope>
    <source>
        <strain evidence="1 2">HYN0085</strain>
    </source>
</reference>
<proteinExistence type="predicted"/>
<sequence length="75" mass="8828">MPFLALLGHFFKKSNLLILIPVLIKIVRVSKTSPIRITNLFKFPNLNFEIDSKGETFERILSYFWVFVYLTPFTC</sequence>
<name>A0A344TDG6_9BACT</name>
<dbReference type="EMBL" id="CP030850">
    <property type="protein sequence ID" value="AXE16687.1"/>
    <property type="molecule type" value="Genomic_DNA"/>
</dbReference>
<dbReference type="KEGG" id="run:DR864_02550"/>